<dbReference type="Proteomes" id="UP001221757">
    <property type="component" value="Unassembled WGS sequence"/>
</dbReference>
<reference evidence="1" key="1">
    <citation type="submission" date="2023-03" db="EMBL/GenBank/DDBJ databases">
        <title>Massive genome expansion in bonnet fungi (Mycena s.s.) driven by repeated elements and novel gene families across ecological guilds.</title>
        <authorList>
            <consortium name="Lawrence Berkeley National Laboratory"/>
            <person name="Harder C.B."/>
            <person name="Miyauchi S."/>
            <person name="Viragh M."/>
            <person name="Kuo A."/>
            <person name="Thoen E."/>
            <person name="Andreopoulos B."/>
            <person name="Lu D."/>
            <person name="Skrede I."/>
            <person name="Drula E."/>
            <person name="Henrissat B."/>
            <person name="Morin E."/>
            <person name="Kohler A."/>
            <person name="Barry K."/>
            <person name="LaButti K."/>
            <person name="Morin E."/>
            <person name="Salamov A."/>
            <person name="Lipzen A."/>
            <person name="Mereny Z."/>
            <person name="Hegedus B."/>
            <person name="Baldrian P."/>
            <person name="Stursova M."/>
            <person name="Weitz H."/>
            <person name="Taylor A."/>
            <person name="Grigoriev I.V."/>
            <person name="Nagy L.G."/>
            <person name="Martin F."/>
            <person name="Kauserud H."/>
        </authorList>
    </citation>
    <scope>NUCLEOTIDE SEQUENCE</scope>
    <source>
        <strain evidence="1">CBHHK067</strain>
    </source>
</reference>
<evidence type="ECO:0000313" key="2">
    <source>
        <dbReference type="Proteomes" id="UP001221757"/>
    </source>
</evidence>
<name>A0AAD7BNY8_MYCRO</name>
<sequence>MRPRRIGSACLSLLDWPVYGVRCSPAPFRPPLERSGVGAHLRSPAPSSRRSYCPWWLAHLCLRSSVLCPPPRRHFTSHKLHLRPVRVLIRNAPVFFLAPRLAFNHAFVPVHARRGVGSSFLLRTQTLLSTGRRRSMRADSVGDGGRAQGDVFKSEALRRRCVGHLLDLDYATDVFFVPGSTAGSASCAAKHSLFPAVRI</sequence>
<protein>
    <submittedName>
        <fullName evidence="1">Uncharacterized protein</fullName>
    </submittedName>
</protein>
<dbReference type="EMBL" id="JARKIE010000576">
    <property type="protein sequence ID" value="KAJ7626714.1"/>
    <property type="molecule type" value="Genomic_DNA"/>
</dbReference>
<comment type="caution">
    <text evidence="1">The sequence shown here is derived from an EMBL/GenBank/DDBJ whole genome shotgun (WGS) entry which is preliminary data.</text>
</comment>
<accession>A0AAD7BNY8</accession>
<evidence type="ECO:0000313" key="1">
    <source>
        <dbReference type="EMBL" id="KAJ7626714.1"/>
    </source>
</evidence>
<keyword evidence="2" id="KW-1185">Reference proteome</keyword>
<organism evidence="1 2">
    <name type="scientific">Mycena rosella</name>
    <name type="common">Pink bonnet</name>
    <name type="synonym">Agaricus rosellus</name>
    <dbReference type="NCBI Taxonomy" id="1033263"/>
    <lineage>
        <taxon>Eukaryota</taxon>
        <taxon>Fungi</taxon>
        <taxon>Dikarya</taxon>
        <taxon>Basidiomycota</taxon>
        <taxon>Agaricomycotina</taxon>
        <taxon>Agaricomycetes</taxon>
        <taxon>Agaricomycetidae</taxon>
        <taxon>Agaricales</taxon>
        <taxon>Marasmiineae</taxon>
        <taxon>Mycenaceae</taxon>
        <taxon>Mycena</taxon>
    </lineage>
</organism>
<dbReference type="AlphaFoldDB" id="A0AAD7BNY8"/>
<proteinExistence type="predicted"/>
<gene>
    <name evidence="1" type="ORF">B0H17DRAFT_560945</name>
</gene>